<dbReference type="PROSITE" id="PS00518">
    <property type="entry name" value="ZF_RING_1"/>
    <property type="match status" value="1"/>
</dbReference>
<evidence type="ECO:0000313" key="10">
    <source>
        <dbReference type="Proteomes" id="UP000694523"/>
    </source>
</evidence>
<keyword evidence="3 5" id="KW-0863">Zinc-finger</keyword>
<evidence type="ECO:0000256" key="6">
    <source>
        <dbReference type="SAM" id="Coils"/>
    </source>
</evidence>
<name>A0A8C6S9E8_9GOBI</name>
<dbReference type="Gene3D" id="3.30.160.60">
    <property type="entry name" value="Classic Zinc Finger"/>
    <property type="match status" value="1"/>
</dbReference>
<feature type="coiled-coil region" evidence="6">
    <location>
        <begin position="183"/>
        <end position="228"/>
    </location>
</feature>
<dbReference type="SMART" id="SM00336">
    <property type="entry name" value="BBOX"/>
    <property type="match status" value="1"/>
</dbReference>
<feature type="domain" description="RING-type" evidence="7">
    <location>
        <begin position="11"/>
        <end position="51"/>
    </location>
</feature>
<evidence type="ECO:0000256" key="2">
    <source>
        <dbReference type="ARBA" id="ARBA00022723"/>
    </source>
</evidence>
<evidence type="ECO:0000256" key="4">
    <source>
        <dbReference type="ARBA" id="ARBA00022833"/>
    </source>
</evidence>
<dbReference type="SMART" id="SM00184">
    <property type="entry name" value="RING"/>
    <property type="match status" value="1"/>
</dbReference>
<dbReference type="AlphaFoldDB" id="A0A8C6S9E8"/>
<evidence type="ECO:0000313" key="9">
    <source>
        <dbReference type="Ensembl" id="ENSNMLP00000003648.1"/>
    </source>
</evidence>
<protein>
    <submittedName>
        <fullName evidence="9">Uncharacterized protein</fullName>
    </submittedName>
</protein>
<dbReference type="Proteomes" id="UP000694523">
    <property type="component" value="Unplaced"/>
</dbReference>
<feature type="domain" description="B box-type" evidence="8">
    <location>
        <begin position="80"/>
        <end position="121"/>
    </location>
</feature>
<dbReference type="PROSITE" id="PS50119">
    <property type="entry name" value="ZF_BBOX"/>
    <property type="match status" value="1"/>
</dbReference>
<dbReference type="Pfam" id="PF00643">
    <property type="entry name" value="zf-B_box"/>
    <property type="match status" value="1"/>
</dbReference>
<reference evidence="9" key="1">
    <citation type="submission" date="2025-08" db="UniProtKB">
        <authorList>
            <consortium name="Ensembl"/>
        </authorList>
    </citation>
    <scope>IDENTIFICATION</scope>
</reference>
<dbReference type="SUPFAM" id="SSF57850">
    <property type="entry name" value="RING/U-box"/>
    <property type="match status" value="1"/>
</dbReference>
<evidence type="ECO:0000256" key="5">
    <source>
        <dbReference type="PROSITE-ProRule" id="PRU00024"/>
    </source>
</evidence>
<dbReference type="SUPFAM" id="SSF57845">
    <property type="entry name" value="B-box zinc-binding domain"/>
    <property type="match status" value="1"/>
</dbReference>
<organism evidence="9 10">
    <name type="scientific">Neogobius melanostomus</name>
    <name type="common">round goby</name>
    <dbReference type="NCBI Taxonomy" id="47308"/>
    <lineage>
        <taxon>Eukaryota</taxon>
        <taxon>Metazoa</taxon>
        <taxon>Chordata</taxon>
        <taxon>Craniata</taxon>
        <taxon>Vertebrata</taxon>
        <taxon>Euteleostomi</taxon>
        <taxon>Actinopterygii</taxon>
        <taxon>Neopterygii</taxon>
        <taxon>Teleostei</taxon>
        <taxon>Neoteleostei</taxon>
        <taxon>Acanthomorphata</taxon>
        <taxon>Gobiaria</taxon>
        <taxon>Gobiiformes</taxon>
        <taxon>Gobioidei</taxon>
        <taxon>Gobiidae</taxon>
        <taxon>Benthophilinae</taxon>
        <taxon>Neogobiini</taxon>
        <taxon>Neogobius</taxon>
    </lineage>
</organism>
<reference evidence="9" key="2">
    <citation type="submission" date="2025-09" db="UniProtKB">
        <authorList>
            <consortium name="Ensembl"/>
        </authorList>
    </citation>
    <scope>IDENTIFICATION</scope>
</reference>
<dbReference type="Ensembl" id="ENSNMLT00000004195.1">
    <property type="protein sequence ID" value="ENSNMLP00000003648.1"/>
    <property type="gene ID" value="ENSNMLG00000002677.1"/>
</dbReference>
<dbReference type="InterPro" id="IPR018957">
    <property type="entry name" value="Znf_C3HC4_RING-type"/>
</dbReference>
<accession>A0A8C6S9E8</accession>
<dbReference type="InterPro" id="IPR000315">
    <property type="entry name" value="Znf_B-box"/>
</dbReference>
<dbReference type="PROSITE" id="PS50089">
    <property type="entry name" value="ZF_RING_2"/>
    <property type="match status" value="1"/>
</dbReference>
<dbReference type="InterPro" id="IPR017907">
    <property type="entry name" value="Znf_RING_CS"/>
</dbReference>
<evidence type="ECO:0000259" key="7">
    <source>
        <dbReference type="PROSITE" id="PS50089"/>
    </source>
</evidence>
<evidence type="ECO:0000256" key="3">
    <source>
        <dbReference type="ARBA" id="ARBA00022771"/>
    </source>
</evidence>
<comment type="similarity">
    <text evidence="1">Belongs to the TRIM/RBCC family.</text>
</comment>
<dbReference type="InterPro" id="IPR001841">
    <property type="entry name" value="Znf_RING"/>
</dbReference>
<keyword evidence="10" id="KW-1185">Reference proteome</keyword>
<dbReference type="Gene3D" id="3.30.40.10">
    <property type="entry name" value="Zinc/RING finger domain, C3HC4 (zinc finger)"/>
    <property type="match status" value="1"/>
</dbReference>
<sequence length="243" mass="28993">MASRLEQELTCPICRGHFRDPVVLCCSHNFCRVCLQTWWEDKPIKTCPFCKRRSKRYRNDDPPENLALKNIVEAYNQQMASEPECSLHSEKLRLFCLDHWEPICLVCRDSTAHKDHRFMPIQEAALDRREQQRRNMEPLQDILKELNERRVQFDDAKAHILTQYEDTKEKIREQYQQMHLCLYEEEFAKKKALREEKEQKIQKMKDKMEAVSRDIETVSKTISETEEQLKAGDASFLLSTRLQ</sequence>
<dbReference type="Pfam" id="PF00097">
    <property type="entry name" value="zf-C3HC4"/>
    <property type="match status" value="1"/>
</dbReference>
<dbReference type="InterPro" id="IPR013083">
    <property type="entry name" value="Znf_RING/FYVE/PHD"/>
</dbReference>
<keyword evidence="2" id="KW-0479">Metal-binding</keyword>
<evidence type="ECO:0000256" key="1">
    <source>
        <dbReference type="ARBA" id="ARBA00008518"/>
    </source>
</evidence>
<proteinExistence type="inferred from homology"/>
<evidence type="ECO:0000259" key="8">
    <source>
        <dbReference type="PROSITE" id="PS50119"/>
    </source>
</evidence>
<keyword evidence="4" id="KW-0862">Zinc</keyword>
<dbReference type="GO" id="GO:0008270">
    <property type="term" value="F:zinc ion binding"/>
    <property type="evidence" value="ECO:0007669"/>
    <property type="project" value="UniProtKB-KW"/>
</dbReference>
<dbReference type="InterPro" id="IPR050143">
    <property type="entry name" value="TRIM/RBCC"/>
</dbReference>
<keyword evidence="6" id="KW-0175">Coiled coil</keyword>
<dbReference type="PANTHER" id="PTHR24103">
    <property type="entry name" value="E3 UBIQUITIN-PROTEIN LIGASE TRIM"/>
    <property type="match status" value="1"/>
</dbReference>